<accession>A0ACB5SXP5</accession>
<evidence type="ECO:0000313" key="2">
    <source>
        <dbReference type="Proteomes" id="UP001165064"/>
    </source>
</evidence>
<protein>
    <submittedName>
        <fullName evidence="1">Unnamed protein product</fullName>
    </submittedName>
</protein>
<dbReference type="EMBL" id="BSXS01001466">
    <property type="protein sequence ID" value="GME76262.1"/>
    <property type="molecule type" value="Genomic_DNA"/>
</dbReference>
<proteinExistence type="predicted"/>
<sequence length="538" mass="56753">MPLEELLTHNSGVLGVSLVKGTVRKPESYVQMLVDDYSYPGLTSKMSEGKRVRPSSGSVCIRDLQNSILSFRVTKTDNVVSKKDVWAESKTDYKVIDLIKKGEPLMLDLDGNKLQFQFEYIPSSIALGQTELMEDTGILDLAIVSAKGLHANDRGGTSDPYATVVVDGKEVYKTQTIKKTIDPVWNENVTVAVPSRTRTEIQIKVYDWDQVGDNDQIGYLIFDATQLPVGKSVPMEFNLDPKGIVQLTAKFTPKYMKPILTNEGELDLVGAPLKLAGAGLSAGLAVGAGAANLAGGVAGAGVGAVTGVAGAGVGAVTSIGGGIKRGLKFGHKKSSSEVNKKASSDASSANPQINVVAPALGGNVDGNNASGSGSILNNDAASNNRMSVASSPMKNRRVSSDIQSFMSTSLTGNSVAGRVTVVGARGINSSDHIQTYVRLLSPNSVKDIYKTKTSKPSNGEVNWKESVSLKSPSDAKLLFVIKEHHRIGKDVELASAELLISEAIEKNGSDFEIPLSTGTGSLILNVRVQANAPPSPAL</sequence>
<comment type="caution">
    <text evidence="1">The sequence shown here is derived from an EMBL/GenBank/DDBJ whole genome shotgun (WGS) entry which is preliminary data.</text>
</comment>
<name>A0ACB5SXP5_AMBMO</name>
<evidence type="ECO:0000313" key="1">
    <source>
        <dbReference type="EMBL" id="GME76262.1"/>
    </source>
</evidence>
<gene>
    <name evidence="1" type="ORF">Amon02_000251900</name>
</gene>
<organism evidence="1 2">
    <name type="scientific">Ambrosiozyma monospora</name>
    <name type="common">Yeast</name>
    <name type="synonym">Endomycopsis monosporus</name>
    <dbReference type="NCBI Taxonomy" id="43982"/>
    <lineage>
        <taxon>Eukaryota</taxon>
        <taxon>Fungi</taxon>
        <taxon>Dikarya</taxon>
        <taxon>Ascomycota</taxon>
        <taxon>Saccharomycotina</taxon>
        <taxon>Pichiomycetes</taxon>
        <taxon>Pichiales</taxon>
        <taxon>Pichiaceae</taxon>
        <taxon>Ambrosiozyma</taxon>
    </lineage>
</organism>
<keyword evidence="2" id="KW-1185">Reference proteome</keyword>
<reference evidence="1" key="1">
    <citation type="submission" date="2023-04" db="EMBL/GenBank/DDBJ databases">
        <title>Ambrosiozyma monospora NBRC 10751.</title>
        <authorList>
            <person name="Ichikawa N."/>
            <person name="Sato H."/>
            <person name="Tonouchi N."/>
        </authorList>
    </citation>
    <scope>NUCLEOTIDE SEQUENCE</scope>
    <source>
        <strain evidence="1">NBRC 10751</strain>
    </source>
</reference>
<dbReference type="Proteomes" id="UP001165064">
    <property type="component" value="Unassembled WGS sequence"/>
</dbReference>